<evidence type="ECO:0000313" key="4">
    <source>
        <dbReference type="Proteomes" id="UP001241848"/>
    </source>
</evidence>
<reference evidence="3 4" key="1">
    <citation type="submission" date="2022-10" db="EMBL/GenBank/DDBJ databases">
        <title>Paenibacillus description and whole genome data of maize root bacterial community.</title>
        <authorList>
            <person name="Marton D."/>
            <person name="Farkas M."/>
            <person name="Cserhati M."/>
        </authorList>
    </citation>
    <scope>NUCLEOTIDE SEQUENCE [LARGE SCALE GENOMIC DNA]</scope>
    <source>
        <strain evidence="3 4">P96</strain>
    </source>
</reference>
<organism evidence="3 4">
    <name type="scientific">Paenibacillus zeirhizosphaerae</name>
    <dbReference type="NCBI Taxonomy" id="2987519"/>
    <lineage>
        <taxon>Bacteria</taxon>
        <taxon>Bacillati</taxon>
        <taxon>Bacillota</taxon>
        <taxon>Bacilli</taxon>
        <taxon>Bacillales</taxon>
        <taxon>Paenibacillaceae</taxon>
        <taxon>Paenibacillus</taxon>
    </lineage>
</organism>
<dbReference type="InterPro" id="IPR010982">
    <property type="entry name" value="Lambda_DNA-bd_dom_sf"/>
</dbReference>
<dbReference type="InterPro" id="IPR001387">
    <property type="entry name" value="Cro/C1-type_HTH"/>
</dbReference>
<dbReference type="RefSeq" id="WP_305753430.1">
    <property type="nucleotide sequence ID" value="NZ_JAPCKK010000006.1"/>
</dbReference>
<name>A0ABT9FM17_9BACL</name>
<dbReference type="Pfam" id="PF01381">
    <property type="entry name" value="HTH_3"/>
    <property type="match status" value="1"/>
</dbReference>
<evidence type="ECO:0000313" key="3">
    <source>
        <dbReference type="EMBL" id="MDP4095793.1"/>
    </source>
</evidence>
<comment type="caution">
    <text evidence="3">The sequence shown here is derived from an EMBL/GenBank/DDBJ whole genome shotgun (WGS) entry which is preliminary data.</text>
</comment>
<protein>
    <submittedName>
        <fullName evidence="3">Helix-turn-helix transcriptional regulator</fullName>
    </submittedName>
</protein>
<dbReference type="Proteomes" id="UP001241848">
    <property type="component" value="Unassembled WGS sequence"/>
</dbReference>
<gene>
    <name evidence="3" type="ORF">OIN60_03185</name>
</gene>
<dbReference type="SMART" id="SM00530">
    <property type="entry name" value="HTH_XRE"/>
    <property type="match status" value="1"/>
</dbReference>
<accession>A0ABT9FM17</accession>
<dbReference type="PANTHER" id="PTHR46558:SF4">
    <property type="entry name" value="DNA-BIDING PHAGE PROTEIN"/>
    <property type="match status" value="1"/>
</dbReference>
<dbReference type="EMBL" id="JAPCKK010000006">
    <property type="protein sequence ID" value="MDP4095793.1"/>
    <property type="molecule type" value="Genomic_DNA"/>
</dbReference>
<keyword evidence="4" id="KW-1185">Reference proteome</keyword>
<dbReference type="PANTHER" id="PTHR46558">
    <property type="entry name" value="TRACRIPTIONAL REGULATORY PROTEIN-RELATED-RELATED"/>
    <property type="match status" value="1"/>
</dbReference>
<dbReference type="SUPFAM" id="SSF47413">
    <property type="entry name" value="lambda repressor-like DNA-binding domains"/>
    <property type="match status" value="1"/>
</dbReference>
<feature type="domain" description="HTH cro/C1-type" evidence="2">
    <location>
        <begin position="11"/>
        <end position="65"/>
    </location>
</feature>
<proteinExistence type="predicted"/>
<dbReference type="Gene3D" id="1.10.260.40">
    <property type="entry name" value="lambda repressor-like DNA-binding domains"/>
    <property type="match status" value="1"/>
</dbReference>
<sequence>MEINGELQNNVYLLRAAKRWSQQEVADRLSVSRQTIASIEANKYNPSLILAFKIAKLFEVEITEVFQFEDYEEVKTE</sequence>
<dbReference type="CDD" id="cd00093">
    <property type="entry name" value="HTH_XRE"/>
    <property type="match status" value="1"/>
</dbReference>
<keyword evidence="1" id="KW-0238">DNA-binding</keyword>
<dbReference type="PROSITE" id="PS50943">
    <property type="entry name" value="HTH_CROC1"/>
    <property type="match status" value="1"/>
</dbReference>
<evidence type="ECO:0000259" key="2">
    <source>
        <dbReference type="PROSITE" id="PS50943"/>
    </source>
</evidence>
<evidence type="ECO:0000256" key="1">
    <source>
        <dbReference type="ARBA" id="ARBA00023125"/>
    </source>
</evidence>